<evidence type="ECO:0000256" key="6">
    <source>
        <dbReference type="SAM" id="MobiDB-lite"/>
    </source>
</evidence>
<feature type="compositionally biased region" description="Polar residues" evidence="6">
    <location>
        <begin position="1325"/>
        <end position="1338"/>
    </location>
</feature>
<dbReference type="EMBL" id="CAJPEV010000862">
    <property type="protein sequence ID" value="CAG0889163.1"/>
    <property type="molecule type" value="Genomic_DNA"/>
</dbReference>
<dbReference type="PANTHER" id="PTHR46850:SF1">
    <property type="entry name" value="CHROMODOMAIN-HELICASE-DNA-BINDING PROTEIN 9"/>
    <property type="match status" value="1"/>
</dbReference>
<dbReference type="OrthoDB" id="6379255at2759"/>
<dbReference type="GO" id="GO:0006325">
    <property type="term" value="P:chromatin organization"/>
    <property type="evidence" value="ECO:0007669"/>
    <property type="project" value="UniProtKB-KW"/>
</dbReference>
<keyword evidence="5" id="KW-0539">Nucleus</keyword>
<dbReference type="EMBL" id="LR900379">
    <property type="protein sequence ID" value="CAD7245476.1"/>
    <property type="molecule type" value="Genomic_DNA"/>
</dbReference>
<dbReference type="GO" id="GO:0005634">
    <property type="term" value="C:nucleus"/>
    <property type="evidence" value="ECO:0007669"/>
    <property type="project" value="UniProtKB-SubCell"/>
</dbReference>
<feature type="compositionally biased region" description="Polar residues" evidence="6">
    <location>
        <begin position="1015"/>
        <end position="1027"/>
    </location>
</feature>
<name>A0A7R9A281_9CRUS</name>
<feature type="compositionally biased region" description="Basic and acidic residues" evidence="6">
    <location>
        <begin position="1378"/>
        <end position="1442"/>
    </location>
</feature>
<feature type="compositionally biased region" description="Basic and acidic residues" evidence="6">
    <location>
        <begin position="580"/>
        <end position="612"/>
    </location>
</feature>
<feature type="region of interest" description="Disordered" evidence="6">
    <location>
        <begin position="161"/>
        <end position="223"/>
    </location>
</feature>
<dbReference type="SMART" id="SM00592">
    <property type="entry name" value="BRK"/>
    <property type="match status" value="1"/>
</dbReference>
<comment type="subcellular location">
    <subcellularLocation>
        <location evidence="1">Nucleus</location>
    </subcellularLocation>
</comment>
<feature type="compositionally biased region" description="Polar residues" evidence="6">
    <location>
        <begin position="896"/>
        <end position="918"/>
    </location>
</feature>
<proteinExistence type="predicted"/>
<feature type="region of interest" description="Disordered" evidence="6">
    <location>
        <begin position="1049"/>
        <end position="1091"/>
    </location>
</feature>
<feature type="domain" description="BRK" evidence="7">
    <location>
        <begin position="1101"/>
        <end position="1145"/>
    </location>
</feature>
<evidence type="ECO:0000313" key="8">
    <source>
        <dbReference type="EMBL" id="CAD7245476.1"/>
    </source>
</evidence>
<feature type="compositionally biased region" description="Polar residues" evidence="6">
    <location>
        <begin position="774"/>
        <end position="783"/>
    </location>
</feature>
<feature type="region of interest" description="Disordered" evidence="6">
    <location>
        <begin position="632"/>
        <end position="654"/>
    </location>
</feature>
<gene>
    <name evidence="8" type="ORF">DSTB1V02_LOCUS5349</name>
</gene>
<dbReference type="PANTHER" id="PTHR46850">
    <property type="entry name" value="CHROMODOMAIN-HELICASE-DNA-BINDING PROTEIN 9"/>
    <property type="match status" value="1"/>
</dbReference>
<evidence type="ECO:0000256" key="2">
    <source>
        <dbReference type="ARBA" id="ARBA00022853"/>
    </source>
</evidence>
<feature type="compositionally biased region" description="Basic and acidic residues" evidence="6">
    <location>
        <begin position="462"/>
        <end position="485"/>
    </location>
</feature>
<feature type="region of interest" description="Disordered" evidence="6">
    <location>
        <begin position="872"/>
        <end position="934"/>
    </location>
</feature>
<accession>A0A7R9A281</accession>
<dbReference type="InterPro" id="IPR051493">
    <property type="entry name" value="CHD"/>
</dbReference>
<dbReference type="InterPro" id="IPR056342">
    <property type="entry name" value="HTH_CHD6-9"/>
</dbReference>
<dbReference type="Pfam" id="PF07533">
    <property type="entry name" value="BRK"/>
    <property type="match status" value="1"/>
</dbReference>
<evidence type="ECO:0000259" key="7">
    <source>
        <dbReference type="SMART" id="SM00592"/>
    </source>
</evidence>
<keyword evidence="2" id="KW-0156">Chromatin regulator</keyword>
<reference evidence="8" key="1">
    <citation type="submission" date="2020-11" db="EMBL/GenBank/DDBJ databases">
        <authorList>
            <person name="Tran Van P."/>
        </authorList>
    </citation>
    <scope>NUCLEOTIDE SEQUENCE</scope>
</reference>
<feature type="compositionally biased region" description="Polar residues" evidence="6">
    <location>
        <begin position="811"/>
        <end position="820"/>
    </location>
</feature>
<dbReference type="Gene3D" id="1.10.10.60">
    <property type="entry name" value="Homeodomain-like"/>
    <property type="match status" value="1"/>
</dbReference>
<dbReference type="InterPro" id="IPR006576">
    <property type="entry name" value="BRK_domain"/>
</dbReference>
<dbReference type="Proteomes" id="UP000677054">
    <property type="component" value="Unassembled WGS sequence"/>
</dbReference>
<evidence type="ECO:0000256" key="5">
    <source>
        <dbReference type="ARBA" id="ARBA00023242"/>
    </source>
</evidence>
<keyword evidence="4" id="KW-0804">Transcription</keyword>
<feature type="compositionally biased region" description="Basic residues" evidence="6">
    <location>
        <begin position="1443"/>
        <end position="1452"/>
    </location>
</feature>
<feature type="region of interest" description="Disordered" evidence="6">
    <location>
        <begin position="1195"/>
        <end position="1221"/>
    </location>
</feature>
<dbReference type="SUPFAM" id="SSF160481">
    <property type="entry name" value="BRK domain-like"/>
    <property type="match status" value="1"/>
</dbReference>
<feature type="compositionally biased region" description="Low complexity" evidence="6">
    <location>
        <begin position="877"/>
        <end position="895"/>
    </location>
</feature>
<evidence type="ECO:0000256" key="4">
    <source>
        <dbReference type="ARBA" id="ARBA00023163"/>
    </source>
</evidence>
<dbReference type="Pfam" id="PF23078">
    <property type="entry name" value="HTH_CHD6-9"/>
    <property type="match status" value="1"/>
</dbReference>
<keyword evidence="9" id="KW-1185">Reference proteome</keyword>
<evidence type="ECO:0000256" key="1">
    <source>
        <dbReference type="ARBA" id="ARBA00004123"/>
    </source>
</evidence>
<feature type="region of interest" description="Disordered" evidence="6">
    <location>
        <begin position="462"/>
        <end position="612"/>
    </location>
</feature>
<dbReference type="Gene3D" id="3.40.5.120">
    <property type="match status" value="1"/>
</dbReference>
<feature type="region of interest" description="Disordered" evidence="6">
    <location>
        <begin position="1325"/>
        <end position="1452"/>
    </location>
</feature>
<sequence>MGLSTSIPRGRKKRKRECRSSAAYEGDWSQDEKYDSEVYLDPIYRKHANRQANKVLLRVRLLYFIQQEVIGECGPLVVAGTHHTELPVIPPPCDSPPVSWWDSEADKCLLLGVYKHGYERFNVMRMDPCLCFLARCGPPDGAAVLAEMTNGQVILFQPPLCSGGDEDGDKTSAGGALDEEEESLAESTSTRDESTSVSATATPTPTPTPTSVGEEGRFPFPSATDLNNRIRRLVTCYQRSYKKEEMRLAARARRMERQERMEALVRERELKRLELQQRRWSKREEAEFQRVIASYGVDYDRKEKRLDWTRFRQLAHLDRKYDDTLNEYYHAFMAMCKRMGGRKLTPEEVELLQMVVEPIPEDRARRTLETMELLIRVREEILPDPKLEEKLRDLCQVSGDLPDWWICGKHDLDLLLGVARHGFSRTDYYLLNDPTLSFKDVLRRFMSGEPLLDEALKNKWKPEEKKGRAKEKREERNKGKEKEAKGQNGQELVKELEEEEKVTNKDIDEKVEEEKEVEENSEKGDRSEDKDCVEKQDVDMKEIDDADKIDEEVAEKQEDQVAENRNIAKAEEEEEETDKDVDAGKVKLEGTEKDVIGKAEEEGTEKDVVIGKAMEEGTEKDVIIKKAKEETEKDAVIEKAKEEGTEKESGKVNEEHVQEGCVAVKMEESGTESEGKVLKKEKEEKLIAKNPALSAAVGISLDFSQPLLSLAQMDEAIGRQSYFSSDPYGDPLLSHASTFGQAIRWPRDRILQIRVEHISKALETDEWPVPKGYTSGSIDSTPDATPRRDTSTPMSSAKLRALLNFHHLSMLSPSGTTASPRSVLEEEPRVPATREPLSSPSHQQQQIQLQPPPAHQHPKTTVLAHMPSGMLDLSMKSTSNTNAASPSATGSSSTPVLTSSAPMDLSSFSKQSSGSHASKNLKEARSSAAGSKLQDTLDKLRQRKMESVTSSPEKEKKRKKLDQIVMGLCAAKGGNSALGKGGNEDQAEGCKSPWGSVSQKEGKEKGKNLGDLGRSSVTITPIPQSRSSSEHLKMESKEAKVNRWLAEQLHITPDRPSSPSSWLDGSRRSMASPGLTGNNTTSAVGRRPRVDPNALDWNRLTGEENVAVINRLTGKKITGGKAPQLKHLAQWLLDNPMFDVDPKWAELVRLKGNLPDDLQRRISLEKKKGPGFSMPSIPTLGDLSSLAESAAAVGAVSSTTGSHSRDKDKSGKGSGTGSNPMSSFLFPPPGFMYNPLALGTMGGFSLPPGFPSTLLNGLNPCSVSSSSAMGSLSSLHSMAKSGSTSALTSSIPDFHMGSGKYQSGTKSSRTSTTTAHPSIAATCLSAASSHSHNQKTGNSGPGRSGVTVATGDSDDESLKSLMGNHDDDDDLGPEESESENKNVERVVLKESKDLEKEVEEQRRNLLREIRGERSGLTKEERNLLREKKKERLLKERTSPRGEKGKHRHDAPT</sequence>
<evidence type="ECO:0000313" key="9">
    <source>
        <dbReference type="Proteomes" id="UP000677054"/>
    </source>
</evidence>
<feature type="compositionally biased region" description="Basic and acidic residues" evidence="6">
    <location>
        <begin position="518"/>
        <end position="543"/>
    </location>
</feature>
<keyword evidence="3" id="KW-0805">Transcription regulation</keyword>
<feature type="region of interest" description="Disordered" evidence="6">
    <location>
        <begin position="973"/>
        <end position="1035"/>
    </location>
</feature>
<evidence type="ECO:0000256" key="3">
    <source>
        <dbReference type="ARBA" id="ARBA00023015"/>
    </source>
</evidence>
<feature type="region of interest" description="Disordered" evidence="6">
    <location>
        <begin position="769"/>
        <end position="794"/>
    </location>
</feature>
<organism evidence="8">
    <name type="scientific">Darwinula stevensoni</name>
    <dbReference type="NCBI Taxonomy" id="69355"/>
    <lineage>
        <taxon>Eukaryota</taxon>
        <taxon>Metazoa</taxon>
        <taxon>Ecdysozoa</taxon>
        <taxon>Arthropoda</taxon>
        <taxon>Crustacea</taxon>
        <taxon>Oligostraca</taxon>
        <taxon>Ostracoda</taxon>
        <taxon>Podocopa</taxon>
        <taxon>Podocopida</taxon>
        <taxon>Darwinulocopina</taxon>
        <taxon>Darwinuloidea</taxon>
        <taxon>Darwinulidae</taxon>
        <taxon>Darwinula</taxon>
    </lineage>
</organism>
<feature type="compositionally biased region" description="Acidic residues" evidence="6">
    <location>
        <begin position="544"/>
        <end position="553"/>
    </location>
</feature>
<feature type="compositionally biased region" description="Low complexity" evidence="6">
    <location>
        <begin position="836"/>
        <end position="849"/>
    </location>
</feature>
<protein>
    <recommendedName>
        <fullName evidence="7">BRK domain-containing protein</fullName>
    </recommendedName>
</protein>
<feature type="compositionally biased region" description="Acidic residues" evidence="6">
    <location>
        <begin position="1366"/>
        <end position="1377"/>
    </location>
</feature>
<dbReference type="InterPro" id="IPR037259">
    <property type="entry name" value="BRK_sf"/>
</dbReference>
<feature type="region of interest" description="Disordered" evidence="6">
    <location>
        <begin position="811"/>
        <end position="860"/>
    </location>
</feature>